<dbReference type="GO" id="GO:0016301">
    <property type="term" value="F:kinase activity"/>
    <property type="evidence" value="ECO:0007669"/>
    <property type="project" value="UniProtKB-KW"/>
</dbReference>
<reference evidence="1 2" key="1">
    <citation type="submission" date="2013-02" db="EMBL/GenBank/DDBJ databases">
        <authorList>
            <person name="Harkins D.M."/>
            <person name="Durkin A.S."/>
            <person name="Brinkac L.M."/>
            <person name="Haft D.H."/>
            <person name="Selengut J.D."/>
            <person name="Sanka R."/>
            <person name="DePew J."/>
            <person name="Purushe J."/>
            <person name="Whelen A.C."/>
            <person name="Vinetz J.M."/>
            <person name="Sutton G.G."/>
            <person name="Nierman W.C."/>
            <person name="Fouts D.E."/>
        </authorList>
    </citation>
    <scope>NUCLEOTIDE SEQUENCE [LARGE SCALE GENOMIC DNA]</scope>
    <source>
        <strain evidence="1 2">2002000626</strain>
    </source>
</reference>
<protein>
    <submittedName>
        <fullName evidence="1">Putative guanylate kinase</fullName>
    </submittedName>
</protein>
<keyword evidence="1" id="KW-0418">Kinase</keyword>
<comment type="caution">
    <text evidence="1">The sequence shown here is derived from an EMBL/GenBank/DDBJ whole genome shotgun (WGS) entry which is preliminary data.</text>
</comment>
<evidence type="ECO:0000313" key="2">
    <source>
        <dbReference type="Proteomes" id="UP000012329"/>
    </source>
</evidence>
<keyword evidence="1" id="KW-0808">Transferase</keyword>
<dbReference type="AlphaFoldDB" id="A0A829CVB5"/>
<dbReference type="Proteomes" id="UP000012329">
    <property type="component" value="Unassembled WGS sequence"/>
</dbReference>
<proteinExistence type="predicted"/>
<accession>A0A829CVB5</accession>
<name>A0A829CVB5_LEPIR</name>
<sequence length="16" mass="1620">MKGSGWTEIGGSDVPV</sequence>
<dbReference type="EMBL" id="AFJL02000175">
    <property type="protein sequence ID" value="EMY03564.1"/>
    <property type="molecule type" value="Genomic_DNA"/>
</dbReference>
<evidence type="ECO:0000313" key="1">
    <source>
        <dbReference type="EMBL" id="EMY03564.1"/>
    </source>
</evidence>
<gene>
    <name evidence="1" type="ORF">LEP1GSC029_4350</name>
</gene>
<organism evidence="1 2">
    <name type="scientific">Leptospira interrogans str. 2002000626</name>
    <dbReference type="NCBI Taxonomy" id="996803"/>
    <lineage>
        <taxon>Bacteria</taxon>
        <taxon>Pseudomonadati</taxon>
        <taxon>Spirochaetota</taxon>
        <taxon>Spirochaetia</taxon>
        <taxon>Leptospirales</taxon>
        <taxon>Leptospiraceae</taxon>
        <taxon>Leptospira</taxon>
    </lineage>
</organism>